<evidence type="ECO:0000313" key="1">
    <source>
        <dbReference type="EMBL" id="KAG8224454.1"/>
    </source>
</evidence>
<dbReference type="EMBL" id="KZ308197">
    <property type="protein sequence ID" value="KAG8224454.1"/>
    <property type="molecule type" value="Genomic_DNA"/>
</dbReference>
<dbReference type="OrthoDB" id="6375980at2759"/>
<dbReference type="AlphaFoldDB" id="A0A8K0JXU6"/>
<keyword evidence="2" id="KW-1185">Reference proteome</keyword>
<dbReference type="Proteomes" id="UP000792457">
    <property type="component" value="Unassembled WGS sequence"/>
</dbReference>
<name>A0A8K0JXU6_LADFU</name>
<comment type="caution">
    <text evidence="1">The sequence shown here is derived from an EMBL/GenBank/DDBJ whole genome shotgun (WGS) entry which is preliminary data.</text>
</comment>
<accession>A0A8K0JXU6</accession>
<protein>
    <submittedName>
        <fullName evidence="1">Uncharacterized protein</fullName>
    </submittedName>
</protein>
<organism evidence="1 2">
    <name type="scientific">Ladona fulva</name>
    <name type="common">Scarce chaser dragonfly</name>
    <name type="synonym">Libellula fulva</name>
    <dbReference type="NCBI Taxonomy" id="123851"/>
    <lineage>
        <taxon>Eukaryota</taxon>
        <taxon>Metazoa</taxon>
        <taxon>Ecdysozoa</taxon>
        <taxon>Arthropoda</taxon>
        <taxon>Hexapoda</taxon>
        <taxon>Insecta</taxon>
        <taxon>Pterygota</taxon>
        <taxon>Palaeoptera</taxon>
        <taxon>Odonata</taxon>
        <taxon>Epiprocta</taxon>
        <taxon>Anisoptera</taxon>
        <taxon>Libelluloidea</taxon>
        <taxon>Libellulidae</taxon>
        <taxon>Ladona</taxon>
    </lineage>
</organism>
<dbReference type="InterPro" id="IPR029063">
    <property type="entry name" value="SAM-dependent_MTases_sf"/>
</dbReference>
<reference evidence="1" key="2">
    <citation type="submission" date="2017-10" db="EMBL/GenBank/DDBJ databases">
        <title>Ladona fulva Genome sequencing and assembly.</title>
        <authorList>
            <person name="Murali S."/>
            <person name="Richards S."/>
            <person name="Bandaranaike D."/>
            <person name="Bellair M."/>
            <person name="Blankenburg K."/>
            <person name="Chao H."/>
            <person name="Dinh H."/>
            <person name="Doddapaneni H."/>
            <person name="Dugan-Rocha S."/>
            <person name="Elkadiri S."/>
            <person name="Gnanaolivu R."/>
            <person name="Hernandez B."/>
            <person name="Skinner E."/>
            <person name="Javaid M."/>
            <person name="Lee S."/>
            <person name="Li M."/>
            <person name="Ming W."/>
            <person name="Munidasa M."/>
            <person name="Muniz J."/>
            <person name="Nguyen L."/>
            <person name="Hughes D."/>
            <person name="Osuji N."/>
            <person name="Pu L.-L."/>
            <person name="Puazo M."/>
            <person name="Qu C."/>
            <person name="Quiroz J."/>
            <person name="Raj R."/>
            <person name="Weissenberger G."/>
            <person name="Xin Y."/>
            <person name="Zou X."/>
            <person name="Han Y."/>
            <person name="Worley K."/>
            <person name="Muzny D."/>
            <person name="Gibbs R."/>
        </authorList>
    </citation>
    <scope>NUCLEOTIDE SEQUENCE</scope>
    <source>
        <strain evidence="1">Sampled in the wild</strain>
    </source>
</reference>
<sequence>METSFSSSSWLDPIYPFFANSSIAFKPTPLNGTWTKMECRIEGEARERRQQVLDLHALDRWEEILNIYQSDMENQNTEIWDRGLLWLRPSERSLQFIAEQLQNLGLKKILSIGCGSGLFEWLISRVTGLHVEGIEVDAKWWDSPYSPPCFLPKNLRHFVIPEKHSDEMIPKDVALLFCYFNDEGAYNDYLKRYLGNCIIVAGPAGVGDKFPPDHLLIGDSKELAKKGRHCNPKPFSVKEPWVLVKAMAVNTSPGDYIAVYTR</sequence>
<reference evidence="1" key="1">
    <citation type="submission" date="2013-04" db="EMBL/GenBank/DDBJ databases">
        <authorList>
            <person name="Qu J."/>
            <person name="Murali S.C."/>
            <person name="Bandaranaike D."/>
            <person name="Bellair M."/>
            <person name="Blankenburg K."/>
            <person name="Chao H."/>
            <person name="Dinh H."/>
            <person name="Doddapaneni H."/>
            <person name="Downs B."/>
            <person name="Dugan-Rocha S."/>
            <person name="Elkadiri S."/>
            <person name="Gnanaolivu R.D."/>
            <person name="Hernandez B."/>
            <person name="Javaid M."/>
            <person name="Jayaseelan J.C."/>
            <person name="Lee S."/>
            <person name="Li M."/>
            <person name="Ming W."/>
            <person name="Munidasa M."/>
            <person name="Muniz J."/>
            <person name="Nguyen L."/>
            <person name="Ongeri F."/>
            <person name="Osuji N."/>
            <person name="Pu L.-L."/>
            <person name="Puazo M."/>
            <person name="Qu C."/>
            <person name="Quiroz J."/>
            <person name="Raj R."/>
            <person name="Weissenberger G."/>
            <person name="Xin Y."/>
            <person name="Zou X."/>
            <person name="Han Y."/>
            <person name="Richards S."/>
            <person name="Worley K."/>
            <person name="Muzny D."/>
            <person name="Gibbs R."/>
        </authorList>
    </citation>
    <scope>NUCLEOTIDE SEQUENCE</scope>
    <source>
        <strain evidence="1">Sampled in the wild</strain>
    </source>
</reference>
<evidence type="ECO:0000313" key="2">
    <source>
        <dbReference type="Proteomes" id="UP000792457"/>
    </source>
</evidence>
<gene>
    <name evidence="1" type="ORF">J437_LFUL003177</name>
</gene>
<proteinExistence type="predicted"/>
<dbReference type="SUPFAM" id="SSF53335">
    <property type="entry name" value="S-adenosyl-L-methionine-dependent methyltransferases"/>
    <property type="match status" value="1"/>
</dbReference>